<protein>
    <submittedName>
        <fullName evidence="1">Uncharacterized protein</fullName>
    </submittedName>
</protein>
<gene>
    <name evidence="1" type="ORF">QAD02_017005</name>
</gene>
<dbReference type="EMBL" id="CM056742">
    <property type="protein sequence ID" value="KAJ8681218.1"/>
    <property type="molecule type" value="Genomic_DNA"/>
</dbReference>
<accession>A0ACC2PCP3</accession>
<comment type="caution">
    <text evidence="1">The sequence shown here is derived from an EMBL/GenBank/DDBJ whole genome shotgun (WGS) entry which is preliminary data.</text>
</comment>
<proteinExistence type="predicted"/>
<dbReference type="Proteomes" id="UP001239111">
    <property type="component" value="Chromosome 2"/>
</dbReference>
<sequence length="1223" mass="132664">METLPKDANDDKIQQQSGVSCQSSDMAPGEDSGGCERTVSPEKVENHNQQRRSMGEDESDPTANSTIDSTMNSTMSSTMGSECNVTVIHLTSRYSSGSDPISSPPSRQESIEKTRKPNDDSMNSSQMMLGVPEDEGTTLCRREDQCEIGFDVSGAHQVNEAKSDSKDGSDSGVEGCAVEMPRVASRNSMDYASSCNGLDEASCGDDSSLASCCSVYEDPCGSSLAEDVLRAVASNDGSIHHHQHSGAEGTSEAGSESSSLAGSISAMQNLGSRSTSASRRLNTGSISSTAASTHTNRRRLPPAHTTDHQHKAGSIQHPRPGVVNGTTATGARAKPRTSSANQQQHQRTSSLVRCRQSVSRDRCRSRDKSRSKDSTGGSTTTGLGREGCTSTATASTVASRCKARPDTLPSALTTEINRDLAQRGGRPNSAVASSRPRGGGAAPRMSMTATGRSTITGPSTTPNSDESRRSLSSVGRSSSLTSSTTSSVRFEHKNVRLFDKMTQSLDSSKALDTYGTLPRSSARRKQQQQQQQQQQTGVGGSSSQLSRANSDSCGVGRPPVAHRSRSGSRDASLSRLLGRRAIAGVAGSKDAAKLPLLPPFPRSRPAASLERTRIYHEISVQTGLTGKDIDNCLAGVATILPNPESAEKIDGDTQTEGSWEDLQQMKKDLKMVTGENDARKKENQKLTAELDELKKKFAEEQSDHAFARQELDRNAQRVLAMLGTPQSEHADGGDSFLELESHIQSSGKVVANQQIEIADLQSLCRMLSRDLEKSLAAQKTLLQQQQELEAESMEIQDFLQEEKAALEIGLKEAESELKKRDENIKNLTAELERQNEACTHLVRISEQRRQENLSLSMKLNAAERRSKELLLAQGAAVSGASVALSGLGNRLAGLIDQLIISYNISEKDLEDVIYHNEAFSRSNSSVESSPVSSKHSLKDCTPSPKRGSFVSAVIGAIKNAATHPFATKQVNEKKSEPSKAVRKDVSVESSSEILDFETEPCLMMENVLEDVSLPDTYTHNMISSCDSLRRVMSVPENANEHNLRKTRLNGESSSLTNLTQAILHRRKVEDEEEENCESMAESEHGPSDHPLPASEYPSVTSLVDQVIDVDNFVTKLLKVLRIIQLDNDTCIQELRDEKVELETRLEIFLAERKSDKSWKVSDIKKISMNDDFIGNCKNESEEMRNSNGIYVNGQTDIKNGQEDSIDEECHTTATIILPSSVCS</sequence>
<organism evidence="1 2">
    <name type="scientific">Eretmocerus hayati</name>
    <dbReference type="NCBI Taxonomy" id="131215"/>
    <lineage>
        <taxon>Eukaryota</taxon>
        <taxon>Metazoa</taxon>
        <taxon>Ecdysozoa</taxon>
        <taxon>Arthropoda</taxon>
        <taxon>Hexapoda</taxon>
        <taxon>Insecta</taxon>
        <taxon>Pterygota</taxon>
        <taxon>Neoptera</taxon>
        <taxon>Endopterygota</taxon>
        <taxon>Hymenoptera</taxon>
        <taxon>Apocrita</taxon>
        <taxon>Proctotrupomorpha</taxon>
        <taxon>Chalcidoidea</taxon>
        <taxon>Aphelinidae</taxon>
        <taxon>Aphelininae</taxon>
        <taxon>Eretmocerus</taxon>
    </lineage>
</organism>
<name>A0ACC2PCP3_9HYME</name>
<evidence type="ECO:0000313" key="1">
    <source>
        <dbReference type="EMBL" id="KAJ8681218.1"/>
    </source>
</evidence>
<evidence type="ECO:0000313" key="2">
    <source>
        <dbReference type="Proteomes" id="UP001239111"/>
    </source>
</evidence>
<reference evidence="1" key="1">
    <citation type="submission" date="2023-04" db="EMBL/GenBank/DDBJ databases">
        <title>A chromosome-level genome assembly of the parasitoid wasp Eretmocerus hayati.</title>
        <authorList>
            <person name="Zhong Y."/>
            <person name="Liu S."/>
            <person name="Liu Y."/>
        </authorList>
    </citation>
    <scope>NUCLEOTIDE SEQUENCE</scope>
    <source>
        <strain evidence="1">ZJU_SS_LIU_2023</strain>
    </source>
</reference>
<keyword evidence="2" id="KW-1185">Reference proteome</keyword>